<dbReference type="PROSITE" id="PS51318">
    <property type="entry name" value="TAT"/>
    <property type="match status" value="1"/>
</dbReference>
<dbReference type="GO" id="GO:0006508">
    <property type="term" value="P:proteolysis"/>
    <property type="evidence" value="ECO:0007669"/>
    <property type="project" value="UniProtKB-KW"/>
</dbReference>
<dbReference type="Proteomes" id="UP000183275">
    <property type="component" value="Unassembled WGS sequence"/>
</dbReference>
<feature type="active site" description="Charge relay system" evidence="5">
    <location>
        <position position="207"/>
    </location>
</feature>
<evidence type="ECO:0000313" key="9">
    <source>
        <dbReference type="Proteomes" id="UP000183275"/>
    </source>
</evidence>
<dbReference type="PROSITE" id="PS51892">
    <property type="entry name" value="SUBTILASE"/>
    <property type="match status" value="1"/>
</dbReference>
<feature type="region of interest" description="Disordered" evidence="6">
    <location>
        <begin position="101"/>
        <end position="141"/>
    </location>
</feature>
<dbReference type="PANTHER" id="PTHR43806:SF11">
    <property type="entry name" value="CEREVISIN-RELATED"/>
    <property type="match status" value="1"/>
</dbReference>
<feature type="active site" description="Charge relay system" evidence="5">
    <location>
        <position position="400"/>
    </location>
</feature>
<feature type="active site" description="Charge relay system" evidence="5">
    <location>
        <position position="171"/>
    </location>
</feature>
<dbReference type="AlphaFoldDB" id="A0A1I0PHG3"/>
<dbReference type="EMBL" id="FOIS01000003">
    <property type="protein sequence ID" value="SEW13690.1"/>
    <property type="molecule type" value="Genomic_DNA"/>
</dbReference>
<reference evidence="9" key="1">
    <citation type="submission" date="2016-10" db="EMBL/GenBank/DDBJ databases">
        <authorList>
            <person name="Varghese N."/>
        </authorList>
    </citation>
    <scope>NUCLEOTIDE SEQUENCE [LARGE SCALE GENOMIC DNA]</scope>
    <source>
        <strain evidence="9">CGMCC 1.12284</strain>
    </source>
</reference>
<dbReference type="PRINTS" id="PR00723">
    <property type="entry name" value="SUBTILISIN"/>
</dbReference>
<evidence type="ECO:0000256" key="3">
    <source>
        <dbReference type="ARBA" id="ARBA00022801"/>
    </source>
</evidence>
<evidence type="ECO:0000256" key="4">
    <source>
        <dbReference type="ARBA" id="ARBA00022825"/>
    </source>
</evidence>
<dbReference type="InterPro" id="IPR022398">
    <property type="entry name" value="Peptidase_S8_His-AS"/>
</dbReference>
<dbReference type="InterPro" id="IPR000209">
    <property type="entry name" value="Peptidase_S8/S53_dom"/>
</dbReference>
<keyword evidence="2 5" id="KW-0645">Protease</keyword>
<name>A0A1I0PHG3_9EURY</name>
<dbReference type="PROSITE" id="PS00137">
    <property type="entry name" value="SUBTILASE_HIS"/>
    <property type="match status" value="1"/>
</dbReference>
<dbReference type="InterPro" id="IPR006311">
    <property type="entry name" value="TAT_signal"/>
</dbReference>
<sequence>MSGVINRRTLLRSIGAGSVTLTFAGLASADGETRYLVRTGDEGAERRLRRREFAVEHRLADGAVLVVTGPDDAVDELEGIAGVSSAAPDFAFELEAPELSEPARVDPDSGNGNANENSNGPGDSNGSGSETEDGADDEPALFDGQWDKRVTEARSAHERATGEGRRLAIVDTGVDHTHQDLGNVNEDESVTIFDGEVTPHTGDVHYHGTHVAGIAAATGAVGVLGTAPDAEIVSVRVFAVEDGDLVAYFGDILLAMAYAAAVDADAANASIGTAPIPPQGNAEQYRRIMEPVVQSVTAAGTLLVGSAGNDDANLQQGGRFTLPNSLAGVTSVSATGPNDERTFYSNYGTNEIDVGAPGGGYETAAKTGSEDENEVERPYPTNLVLSTVPGDGYDWLAGTSMAAPQVTGTAALVRERRPDAPANRVERAIAAGADLVDGGGDPDLGAGRLNANDALDGV</sequence>
<dbReference type="OrthoDB" id="341609at2157"/>
<dbReference type="eggNOG" id="arCOG00702">
    <property type="taxonomic scope" value="Archaea"/>
</dbReference>
<proteinExistence type="inferred from homology"/>
<organism evidence="8 9">
    <name type="scientific">Natrinema salifodinae</name>
    <dbReference type="NCBI Taxonomy" id="1202768"/>
    <lineage>
        <taxon>Archaea</taxon>
        <taxon>Methanobacteriati</taxon>
        <taxon>Methanobacteriota</taxon>
        <taxon>Stenosarchaea group</taxon>
        <taxon>Halobacteria</taxon>
        <taxon>Halobacteriales</taxon>
        <taxon>Natrialbaceae</taxon>
        <taxon>Natrinema</taxon>
    </lineage>
</organism>
<protein>
    <submittedName>
        <fullName evidence="8">Serine protease, subtilisin family</fullName>
    </submittedName>
</protein>
<evidence type="ECO:0000256" key="6">
    <source>
        <dbReference type="SAM" id="MobiDB-lite"/>
    </source>
</evidence>
<keyword evidence="3 5" id="KW-0378">Hydrolase</keyword>
<keyword evidence="4 5" id="KW-0720">Serine protease</keyword>
<evidence type="ECO:0000256" key="2">
    <source>
        <dbReference type="ARBA" id="ARBA00022670"/>
    </source>
</evidence>
<dbReference type="STRING" id="1202768.SAMN05216285_2564"/>
<dbReference type="PANTHER" id="PTHR43806">
    <property type="entry name" value="PEPTIDASE S8"/>
    <property type="match status" value="1"/>
</dbReference>
<dbReference type="PROSITE" id="PS00138">
    <property type="entry name" value="SUBTILASE_SER"/>
    <property type="match status" value="1"/>
</dbReference>
<dbReference type="Gene3D" id="3.40.50.200">
    <property type="entry name" value="Peptidase S8/S53 domain"/>
    <property type="match status" value="1"/>
</dbReference>
<accession>A0A1I0PHG3</accession>
<keyword evidence="9" id="KW-1185">Reference proteome</keyword>
<dbReference type="GO" id="GO:0004252">
    <property type="term" value="F:serine-type endopeptidase activity"/>
    <property type="evidence" value="ECO:0007669"/>
    <property type="project" value="UniProtKB-UniRule"/>
</dbReference>
<dbReference type="Pfam" id="PF00082">
    <property type="entry name" value="Peptidase_S8"/>
    <property type="match status" value="1"/>
</dbReference>
<evidence type="ECO:0000313" key="8">
    <source>
        <dbReference type="EMBL" id="SEW13690.1"/>
    </source>
</evidence>
<feature type="compositionally biased region" description="Low complexity" evidence="6">
    <location>
        <begin position="110"/>
        <end position="129"/>
    </location>
</feature>
<evidence type="ECO:0000256" key="1">
    <source>
        <dbReference type="ARBA" id="ARBA00011073"/>
    </source>
</evidence>
<dbReference type="InterPro" id="IPR036852">
    <property type="entry name" value="Peptidase_S8/S53_dom_sf"/>
</dbReference>
<feature type="domain" description="Peptidase S8/S53" evidence="7">
    <location>
        <begin position="163"/>
        <end position="445"/>
    </location>
</feature>
<feature type="compositionally biased region" description="Acidic residues" evidence="6">
    <location>
        <begin position="130"/>
        <end position="140"/>
    </location>
</feature>
<evidence type="ECO:0000259" key="7">
    <source>
        <dbReference type="Pfam" id="PF00082"/>
    </source>
</evidence>
<dbReference type="InterPro" id="IPR015500">
    <property type="entry name" value="Peptidase_S8_subtilisin-rel"/>
</dbReference>
<dbReference type="InterPro" id="IPR023828">
    <property type="entry name" value="Peptidase_S8_Ser-AS"/>
</dbReference>
<feature type="region of interest" description="Disordered" evidence="6">
    <location>
        <begin position="437"/>
        <end position="458"/>
    </location>
</feature>
<dbReference type="InterPro" id="IPR050131">
    <property type="entry name" value="Peptidase_S8_subtilisin-like"/>
</dbReference>
<dbReference type="SUPFAM" id="SSF52743">
    <property type="entry name" value="Subtilisin-like"/>
    <property type="match status" value="1"/>
</dbReference>
<gene>
    <name evidence="8" type="ORF">SAMN05216285_2564</name>
</gene>
<evidence type="ECO:0000256" key="5">
    <source>
        <dbReference type="PROSITE-ProRule" id="PRU01240"/>
    </source>
</evidence>
<dbReference type="RefSeq" id="WP_049991135.1">
    <property type="nucleotide sequence ID" value="NZ_FOIS01000003.1"/>
</dbReference>
<comment type="similarity">
    <text evidence="1 5">Belongs to the peptidase S8 family.</text>
</comment>